<dbReference type="OrthoDB" id="8300194at2759"/>
<dbReference type="SUPFAM" id="SSF56112">
    <property type="entry name" value="Protein kinase-like (PK-like)"/>
    <property type="match status" value="1"/>
</dbReference>
<accession>A0A9P5Z249</accession>
<dbReference type="Pfam" id="PF01636">
    <property type="entry name" value="APH"/>
    <property type="match status" value="1"/>
</dbReference>
<sequence length="255" mass="29132">MSMRRSCYNLHDGRIVKITEAANGAGRKEALVMDYIRLHTTVPVPRVLMIFQRRGWTYIVMEYVPGESLALYHEHPSSMKIRNIILQLEDIIRQIAAVAVPPQAILKSWDESPVKEMALIGTSVPSEFFVDVDEFNMFWLSRITKTTALFSNSPDDSLVEAAHGNLTDRNIIIENDKIVAILNWDAFGWYPSSAQYIPLRSHWEFLLLDTFCFPNTMDSERLGKIFNEGVVHPSNGGYESLPFHGNDRLEMTIKL</sequence>
<dbReference type="InterPro" id="IPR002575">
    <property type="entry name" value="Aminoglycoside_PTrfase"/>
</dbReference>
<protein>
    <recommendedName>
        <fullName evidence="1">Aminoglycoside phosphotransferase domain-containing protein</fullName>
    </recommendedName>
</protein>
<proteinExistence type="predicted"/>
<dbReference type="PANTHER" id="PTHR21310">
    <property type="entry name" value="AMINOGLYCOSIDE PHOSPHOTRANSFERASE-RELATED-RELATED"/>
    <property type="match status" value="1"/>
</dbReference>
<comment type="caution">
    <text evidence="2">The sequence shown here is derived from an EMBL/GenBank/DDBJ whole genome shotgun (WGS) entry which is preliminary data.</text>
</comment>
<keyword evidence="3" id="KW-1185">Reference proteome</keyword>
<feature type="domain" description="Aminoglycoside phosphotransferase" evidence="1">
    <location>
        <begin position="15"/>
        <end position="191"/>
    </location>
</feature>
<evidence type="ECO:0000259" key="1">
    <source>
        <dbReference type="Pfam" id="PF01636"/>
    </source>
</evidence>
<dbReference type="AlphaFoldDB" id="A0A9P5Z249"/>
<gene>
    <name evidence="2" type="ORF">BDN70DRAFT_878385</name>
</gene>
<name>A0A9P5Z249_9AGAR</name>
<evidence type="ECO:0000313" key="2">
    <source>
        <dbReference type="EMBL" id="KAF9479749.1"/>
    </source>
</evidence>
<organism evidence="2 3">
    <name type="scientific">Pholiota conissans</name>
    <dbReference type="NCBI Taxonomy" id="109636"/>
    <lineage>
        <taxon>Eukaryota</taxon>
        <taxon>Fungi</taxon>
        <taxon>Dikarya</taxon>
        <taxon>Basidiomycota</taxon>
        <taxon>Agaricomycotina</taxon>
        <taxon>Agaricomycetes</taxon>
        <taxon>Agaricomycetidae</taxon>
        <taxon>Agaricales</taxon>
        <taxon>Agaricineae</taxon>
        <taxon>Strophariaceae</taxon>
        <taxon>Pholiota</taxon>
    </lineage>
</organism>
<dbReference type="InterPro" id="IPR051678">
    <property type="entry name" value="AGP_Transferase"/>
</dbReference>
<dbReference type="InterPro" id="IPR011009">
    <property type="entry name" value="Kinase-like_dom_sf"/>
</dbReference>
<reference evidence="2" key="1">
    <citation type="submission" date="2020-11" db="EMBL/GenBank/DDBJ databases">
        <authorList>
            <consortium name="DOE Joint Genome Institute"/>
            <person name="Ahrendt S."/>
            <person name="Riley R."/>
            <person name="Andreopoulos W."/>
            <person name="Labutti K."/>
            <person name="Pangilinan J."/>
            <person name="Ruiz-Duenas F.J."/>
            <person name="Barrasa J.M."/>
            <person name="Sanchez-Garcia M."/>
            <person name="Camarero S."/>
            <person name="Miyauchi S."/>
            <person name="Serrano A."/>
            <person name="Linde D."/>
            <person name="Babiker R."/>
            <person name="Drula E."/>
            <person name="Ayuso-Fernandez I."/>
            <person name="Pacheco R."/>
            <person name="Padilla G."/>
            <person name="Ferreira P."/>
            <person name="Barriuso J."/>
            <person name="Kellner H."/>
            <person name="Castanera R."/>
            <person name="Alfaro M."/>
            <person name="Ramirez L."/>
            <person name="Pisabarro A.G."/>
            <person name="Kuo A."/>
            <person name="Tritt A."/>
            <person name="Lipzen A."/>
            <person name="He G."/>
            <person name="Yan M."/>
            <person name="Ng V."/>
            <person name="Cullen D."/>
            <person name="Martin F."/>
            <person name="Rosso M.-N."/>
            <person name="Henrissat B."/>
            <person name="Hibbett D."/>
            <person name="Martinez A.T."/>
            <person name="Grigoriev I.V."/>
        </authorList>
    </citation>
    <scope>NUCLEOTIDE SEQUENCE</scope>
    <source>
        <strain evidence="2">CIRM-BRFM 674</strain>
    </source>
</reference>
<evidence type="ECO:0000313" key="3">
    <source>
        <dbReference type="Proteomes" id="UP000807469"/>
    </source>
</evidence>
<dbReference type="PANTHER" id="PTHR21310:SF15">
    <property type="entry name" value="AMINOGLYCOSIDE PHOSPHOTRANSFERASE DOMAIN-CONTAINING PROTEIN"/>
    <property type="match status" value="1"/>
</dbReference>
<dbReference type="Proteomes" id="UP000807469">
    <property type="component" value="Unassembled WGS sequence"/>
</dbReference>
<dbReference type="EMBL" id="MU155206">
    <property type="protein sequence ID" value="KAF9479749.1"/>
    <property type="molecule type" value="Genomic_DNA"/>
</dbReference>